<dbReference type="CDD" id="cd17932">
    <property type="entry name" value="DEXQc_UvrD"/>
    <property type="match status" value="1"/>
</dbReference>
<evidence type="ECO:0000313" key="14">
    <source>
        <dbReference type="EMBL" id="PIW17785.1"/>
    </source>
</evidence>
<accession>A0A2M7G6X5</accession>
<dbReference type="GO" id="GO:0005524">
    <property type="term" value="F:ATP binding"/>
    <property type="evidence" value="ECO:0007669"/>
    <property type="project" value="UniProtKB-UniRule"/>
</dbReference>
<dbReference type="PANTHER" id="PTHR11070">
    <property type="entry name" value="UVRD / RECB / PCRA DNA HELICASE FAMILY MEMBER"/>
    <property type="match status" value="1"/>
</dbReference>
<dbReference type="PANTHER" id="PTHR11070:SF2">
    <property type="entry name" value="ATP-DEPENDENT DNA HELICASE SRS2"/>
    <property type="match status" value="1"/>
</dbReference>
<evidence type="ECO:0000256" key="8">
    <source>
        <dbReference type="ARBA" id="ARBA00034617"/>
    </source>
</evidence>
<sequence length="819" mass="93424">MKFMSEMNLTEEQRAVVCHEEGPALVFAVAGAGKTTAMVHRIERLVSQKVFPAEQILATSFSRATVNDLRQALRVWPACRSVQTATLHAVGFRIVQKAVREGLIPEIRLPSENGQSPDRMLLQRALGRARQARLEIPPHFDETDFLSYLSLCKGNFLYPDTFPAKLPAQALALLKSAEAPSDWPVYLDLYRIYEELRQEMGILTFDDMLLSAWELLQIHPALLRSVQNRYQAVLVDEFQDINHVQSEILDLLVAPHHNYMAIGDDDQTIYEWRGANPRFILEFAQRYQAKKYLLRDNFRSRASHLALANAVICHNSKREPKALQLTQGFSGLTRIHRSVNAENLARDLVKEVQAAQERGYGLTQMAVLLRIYAQTAFIEQALHEAGIAYRIDGSVPFFQRSEVQVLLAYLRLAQLELHLQQGLQPTESEYAGFVQDWRLIVNRPLRYISAQQNEDLIQRVYAGESVTAALHAVAAEAERVYIARNLEKLADLLTWLGIQIQLDPADSVLCSLEQKLDYCAWLRKSSGFPENGEAKASTVEALLDYAQGRGHVQPFLNYLETLGRDTGQNNQSLILTTIYRAKGLEWPVVFVPHCNQGFLPYGRGDERLEEERRLFYVAVTRPREELHLFLMESSPVSRFLREAGYLETLEGVQEIRKTLAQKPETWKTAEVLALARHASRLHFERYLLHWWDAPSSRQIAAQRIASLLHAAEQQALLQELALDAEPLKRWKGAISLPLEPELFADLGQFSTEKSSTKRKSLRQTETTFSIGQRVRNPQFGEGEIVRLEPNLRQGLMLEIDFDKVGRKRLLSRYADLQRV</sequence>
<dbReference type="InterPro" id="IPR014017">
    <property type="entry name" value="DNA_helicase_UvrD-like_C"/>
</dbReference>
<dbReference type="InterPro" id="IPR027417">
    <property type="entry name" value="P-loop_NTPase"/>
</dbReference>
<dbReference type="GO" id="GO:0043138">
    <property type="term" value="F:3'-5' DNA helicase activity"/>
    <property type="evidence" value="ECO:0007669"/>
    <property type="project" value="UniProtKB-EC"/>
</dbReference>
<evidence type="ECO:0000256" key="10">
    <source>
        <dbReference type="ARBA" id="ARBA00048988"/>
    </source>
</evidence>
<dbReference type="Gene3D" id="1.10.486.10">
    <property type="entry name" value="PCRA, domain 4"/>
    <property type="match status" value="1"/>
</dbReference>
<reference evidence="14 15" key="1">
    <citation type="submission" date="2017-09" db="EMBL/GenBank/DDBJ databases">
        <title>Depth-based differentiation of microbial function through sediment-hosted aquifers and enrichment of novel symbionts in the deep terrestrial subsurface.</title>
        <authorList>
            <person name="Probst A.J."/>
            <person name="Ladd B."/>
            <person name="Jarett J.K."/>
            <person name="Geller-Mcgrath D.E."/>
            <person name="Sieber C.M."/>
            <person name="Emerson J.B."/>
            <person name="Anantharaman K."/>
            <person name="Thomas B.C."/>
            <person name="Malmstrom R."/>
            <person name="Stieglmeier M."/>
            <person name="Klingl A."/>
            <person name="Woyke T."/>
            <person name="Ryan C.M."/>
            <person name="Banfield J.F."/>
        </authorList>
    </citation>
    <scope>NUCLEOTIDE SEQUENCE [LARGE SCALE GENOMIC DNA]</scope>
    <source>
        <strain evidence="14">CG17_big_fil_post_rev_8_21_14_2_50_48_46</strain>
    </source>
</reference>
<comment type="catalytic activity">
    <reaction evidence="8">
        <text>Couples ATP hydrolysis with the unwinding of duplex DNA by translocating in the 3'-5' direction.</text>
        <dbReference type="EC" id="5.6.2.4"/>
    </reaction>
</comment>
<keyword evidence="3 11" id="KW-0378">Hydrolase</keyword>
<dbReference type="EC" id="5.6.2.4" evidence="9"/>
<dbReference type="GO" id="GO:0003677">
    <property type="term" value="F:DNA binding"/>
    <property type="evidence" value="ECO:0007669"/>
    <property type="project" value="UniProtKB-KW"/>
</dbReference>
<evidence type="ECO:0000259" key="13">
    <source>
        <dbReference type="PROSITE" id="PS51217"/>
    </source>
</evidence>
<organism evidence="14 15">
    <name type="scientific">bacterium (Candidatus Blackallbacteria) CG17_big_fil_post_rev_8_21_14_2_50_48_46</name>
    <dbReference type="NCBI Taxonomy" id="2014261"/>
    <lineage>
        <taxon>Bacteria</taxon>
        <taxon>Candidatus Blackallbacteria</taxon>
    </lineage>
</organism>
<evidence type="ECO:0000259" key="12">
    <source>
        <dbReference type="PROSITE" id="PS51198"/>
    </source>
</evidence>
<evidence type="ECO:0000256" key="1">
    <source>
        <dbReference type="ARBA" id="ARBA00009922"/>
    </source>
</evidence>
<dbReference type="Gene3D" id="3.40.50.300">
    <property type="entry name" value="P-loop containing nucleotide triphosphate hydrolases"/>
    <property type="match status" value="2"/>
</dbReference>
<dbReference type="AlphaFoldDB" id="A0A2M7G6X5"/>
<evidence type="ECO:0000256" key="5">
    <source>
        <dbReference type="ARBA" id="ARBA00022840"/>
    </source>
</evidence>
<keyword evidence="6" id="KW-0238">DNA-binding</keyword>
<keyword evidence="4 11" id="KW-0347">Helicase</keyword>
<evidence type="ECO:0000256" key="7">
    <source>
        <dbReference type="ARBA" id="ARBA00023235"/>
    </source>
</evidence>
<dbReference type="InterPro" id="IPR000212">
    <property type="entry name" value="DNA_helicase_UvrD/REP"/>
</dbReference>
<feature type="binding site" evidence="11">
    <location>
        <begin position="28"/>
        <end position="35"/>
    </location>
    <ligand>
        <name>ATP</name>
        <dbReference type="ChEBI" id="CHEBI:30616"/>
    </ligand>
</feature>
<dbReference type="GO" id="GO:0000725">
    <property type="term" value="P:recombinational repair"/>
    <property type="evidence" value="ECO:0007669"/>
    <property type="project" value="TreeGrafter"/>
</dbReference>
<comment type="similarity">
    <text evidence="1">Belongs to the helicase family. UvrD subfamily.</text>
</comment>
<dbReference type="Pfam" id="PF13361">
    <property type="entry name" value="UvrD_C"/>
    <property type="match status" value="2"/>
</dbReference>
<dbReference type="EMBL" id="PFFQ01000020">
    <property type="protein sequence ID" value="PIW17785.1"/>
    <property type="molecule type" value="Genomic_DNA"/>
</dbReference>
<evidence type="ECO:0000256" key="2">
    <source>
        <dbReference type="ARBA" id="ARBA00022741"/>
    </source>
</evidence>
<dbReference type="Gene3D" id="1.10.10.160">
    <property type="match status" value="1"/>
</dbReference>
<dbReference type="Pfam" id="PF00580">
    <property type="entry name" value="UvrD-helicase"/>
    <property type="match status" value="1"/>
</dbReference>
<keyword evidence="5 11" id="KW-0067">ATP-binding</keyword>
<keyword evidence="7" id="KW-0413">Isomerase</keyword>
<protein>
    <recommendedName>
        <fullName evidence="9">DNA 3'-5' helicase</fullName>
        <ecNumber evidence="9">5.6.2.4</ecNumber>
    </recommendedName>
</protein>
<gene>
    <name evidence="14" type="ORF">COW36_07520</name>
</gene>
<dbReference type="GO" id="GO:0016887">
    <property type="term" value="F:ATP hydrolysis activity"/>
    <property type="evidence" value="ECO:0007669"/>
    <property type="project" value="RHEA"/>
</dbReference>
<evidence type="ECO:0000256" key="3">
    <source>
        <dbReference type="ARBA" id="ARBA00022801"/>
    </source>
</evidence>
<dbReference type="SUPFAM" id="SSF52540">
    <property type="entry name" value="P-loop containing nucleoside triphosphate hydrolases"/>
    <property type="match status" value="1"/>
</dbReference>
<feature type="domain" description="UvrD-like helicase ATP-binding" evidence="12">
    <location>
        <begin position="7"/>
        <end position="301"/>
    </location>
</feature>
<dbReference type="Proteomes" id="UP000231019">
    <property type="component" value="Unassembled WGS sequence"/>
</dbReference>
<keyword evidence="2 11" id="KW-0547">Nucleotide-binding</keyword>
<evidence type="ECO:0000256" key="4">
    <source>
        <dbReference type="ARBA" id="ARBA00022806"/>
    </source>
</evidence>
<evidence type="ECO:0000256" key="11">
    <source>
        <dbReference type="PROSITE-ProRule" id="PRU00560"/>
    </source>
</evidence>
<proteinExistence type="inferred from homology"/>
<dbReference type="PROSITE" id="PS51217">
    <property type="entry name" value="UVRD_HELICASE_CTER"/>
    <property type="match status" value="1"/>
</dbReference>
<comment type="catalytic activity">
    <reaction evidence="10">
        <text>ATP + H2O = ADP + phosphate + H(+)</text>
        <dbReference type="Rhea" id="RHEA:13065"/>
        <dbReference type="ChEBI" id="CHEBI:15377"/>
        <dbReference type="ChEBI" id="CHEBI:15378"/>
        <dbReference type="ChEBI" id="CHEBI:30616"/>
        <dbReference type="ChEBI" id="CHEBI:43474"/>
        <dbReference type="ChEBI" id="CHEBI:456216"/>
        <dbReference type="EC" id="5.6.2.4"/>
    </reaction>
</comment>
<dbReference type="InterPro" id="IPR014016">
    <property type="entry name" value="UvrD-like_ATP-bd"/>
</dbReference>
<comment type="caution">
    <text evidence="14">The sequence shown here is derived from an EMBL/GenBank/DDBJ whole genome shotgun (WGS) entry which is preliminary data.</text>
</comment>
<dbReference type="InterPro" id="IPR013986">
    <property type="entry name" value="DExx_box_DNA_helicase_dom_sf"/>
</dbReference>
<evidence type="ECO:0000256" key="9">
    <source>
        <dbReference type="ARBA" id="ARBA00034808"/>
    </source>
</evidence>
<evidence type="ECO:0000313" key="15">
    <source>
        <dbReference type="Proteomes" id="UP000231019"/>
    </source>
</evidence>
<feature type="domain" description="UvrD-like helicase C-terminal" evidence="13">
    <location>
        <begin position="302"/>
        <end position="583"/>
    </location>
</feature>
<evidence type="ECO:0000256" key="6">
    <source>
        <dbReference type="ARBA" id="ARBA00023125"/>
    </source>
</evidence>
<dbReference type="PROSITE" id="PS51198">
    <property type="entry name" value="UVRD_HELICASE_ATP_BIND"/>
    <property type="match status" value="1"/>
</dbReference>
<name>A0A2M7G6X5_9BACT</name>